<gene>
    <name evidence="1" type="ORF">HUG12_09600</name>
</gene>
<reference evidence="1 2" key="1">
    <citation type="submission" date="2020-06" db="EMBL/GenBank/DDBJ databases">
        <title>NJ-3-1, isolated from saline soil.</title>
        <authorList>
            <person name="Cui H.L."/>
            <person name="Shi X."/>
        </authorList>
    </citation>
    <scope>NUCLEOTIDE SEQUENCE [LARGE SCALE GENOMIC DNA]</scope>
    <source>
        <strain evidence="1 2">NJ-3-1</strain>
    </source>
</reference>
<accession>A0A7D5QB41</accession>
<dbReference type="Proteomes" id="UP000509626">
    <property type="component" value="Chromosome"/>
</dbReference>
<sequence>MANEYDPNQVLDYEAELNAMQPPTRRLGVGEDWSRDDTRYDNCVAVWRHGSGDELIVYRRAAAGPDEDRYQVVMKSAASGALRPVQPFPSSEQAEAFVEGMLVNLGE</sequence>
<proteinExistence type="predicted"/>
<evidence type="ECO:0000313" key="2">
    <source>
        <dbReference type="Proteomes" id="UP000509626"/>
    </source>
</evidence>
<dbReference type="AlphaFoldDB" id="A0A7D5QB41"/>
<evidence type="ECO:0000313" key="1">
    <source>
        <dbReference type="EMBL" id="QLG61959.1"/>
    </source>
</evidence>
<dbReference type="GeneID" id="56037713"/>
<name>A0A7D5QB41_9EURY</name>
<dbReference type="EMBL" id="CP058579">
    <property type="protein sequence ID" value="QLG61959.1"/>
    <property type="molecule type" value="Genomic_DNA"/>
</dbReference>
<dbReference type="KEGG" id="halu:HUG12_09600"/>
<keyword evidence="2" id="KW-1185">Reference proteome</keyword>
<protein>
    <submittedName>
        <fullName evidence="1">Uncharacterized protein</fullName>
    </submittedName>
</protein>
<organism evidence="1 2">
    <name type="scientific">Halorarum salinum</name>
    <dbReference type="NCBI Taxonomy" id="2743089"/>
    <lineage>
        <taxon>Archaea</taxon>
        <taxon>Methanobacteriati</taxon>
        <taxon>Methanobacteriota</taxon>
        <taxon>Stenosarchaea group</taxon>
        <taxon>Halobacteria</taxon>
        <taxon>Halobacteriales</taxon>
        <taxon>Haloferacaceae</taxon>
        <taxon>Halorarum</taxon>
    </lineage>
</organism>
<dbReference type="RefSeq" id="WP_179268544.1">
    <property type="nucleotide sequence ID" value="NZ_CP058579.1"/>
</dbReference>